<feature type="non-terminal residue" evidence="1">
    <location>
        <position position="33"/>
    </location>
</feature>
<name>X0VCI4_9ZZZZ</name>
<dbReference type="AlphaFoldDB" id="X0VCI4"/>
<proteinExistence type="predicted"/>
<accession>X0VCI4</accession>
<evidence type="ECO:0000313" key="1">
    <source>
        <dbReference type="EMBL" id="GAF98295.1"/>
    </source>
</evidence>
<protein>
    <submittedName>
        <fullName evidence="1">Uncharacterized protein</fullName>
    </submittedName>
</protein>
<sequence length="33" mass="3662">MVSPVMKLKPLVFFPPFLLCVIAVVLSFNNPEA</sequence>
<comment type="caution">
    <text evidence="1">The sequence shown here is derived from an EMBL/GenBank/DDBJ whole genome shotgun (WGS) entry which is preliminary data.</text>
</comment>
<dbReference type="EMBL" id="BARS01010894">
    <property type="protein sequence ID" value="GAF98295.1"/>
    <property type="molecule type" value="Genomic_DNA"/>
</dbReference>
<reference evidence="1" key="1">
    <citation type="journal article" date="2014" name="Front. Microbiol.">
        <title>High frequency of phylogenetically diverse reductive dehalogenase-homologous genes in deep subseafloor sedimentary metagenomes.</title>
        <authorList>
            <person name="Kawai M."/>
            <person name="Futagami T."/>
            <person name="Toyoda A."/>
            <person name="Takaki Y."/>
            <person name="Nishi S."/>
            <person name="Hori S."/>
            <person name="Arai W."/>
            <person name="Tsubouchi T."/>
            <person name="Morono Y."/>
            <person name="Uchiyama I."/>
            <person name="Ito T."/>
            <person name="Fujiyama A."/>
            <person name="Inagaki F."/>
            <person name="Takami H."/>
        </authorList>
    </citation>
    <scope>NUCLEOTIDE SEQUENCE</scope>
    <source>
        <strain evidence="1">Expedition CK06-06</strain>
    </source>
</reference>
<organism evidence="1">
    <name type="scientific">marine sediment metagenome</name>
    <dbReference type="NCBI Taxonomy" id="412755"/>
    <lineage>
        <taxon>unclassified sequences</taxon>
        <taxon>metagenomes</taxon>
        <taxon>ecological metagenomes</taxon>
    </lineage>
</organism>
<gene>
    <name evidence="1" type="ORF">S01H1_20019</name>
</gene>